<evidence type="ECO:0000256" key="1">
    <source>
        <dbReference type="SAM" id="MobiDB-lite"/>
    </source>
</evidence>
<evidence type="ECO:0000313" key="3">
    <source>
        <dbReference type="Proteomes" id="UP001589575"/>
    </source>
</evidence>
<dbReference type="Proteomes" id="UP001589575">
    <property type="component" value="Unassembled WGS sequence"/>
</dbReference>
<keyword evidence="3" id="KW-1185">Reference proteome</keyword>
<feature type="region of interest" description="Disordered" evidence="1">
    <location>
        <begin position="19"/>
        <end position="64"/>
    </location>
</feature>
<comment type="caution">
    <text evidence="2">The sequence shown here is derived from an EMBL/GenBank/DDBJ whole genome shotgun (WGS) entry which is preliminary data.</text>
</comment>
<protein>
    <submittedName>
        <fullName evidence="2">Uncharacterized protein</fullName>
    </submittedName>
</protein>
<gene>
    <name evidence="2" type="ORF">ACFFX0_03560</name>
</gene>
<reference evidence="2 3" key="1">
    <citation type="submission" date="2024-09" db="EMBL/GenBank/DDBJ databases">
        <authorList>
            <person name="Sun Q."/>
            <person name="Mori K."/>
        </authorList>
    </citation>
    <scope>NUCLEOTIDE SEQUENCE [LARGE SCALE GENOMIC DNA]</scope>
    <source>
        <strain evidence="2 3">CCM 7609</strain>
    </source>
</reference>
<accession>A0ABV5FV30</accession>
<sequence>MDGEPRRVLVRAVFELGDGAEFSDDSGKHGVPSGRSVMGHGVCAARGSAPRGPHSGAGRRPRAG</sequence>
<organism evidence="2 3">
    <name type="scientific">Citricoccus parietis</name>
    <dbReference type="NCBI Taxonomy" id="592307"/>
    <lineage>
        <taxon>Bacteria</taxon>
        <taxon>Bacillati</taxon>
        <taxon>Actinomycetota</taxon>
        <taxon>Actinomycetes</taxon>
        <taxon>Micrococcales</taxon>
        <taxon>Micrococcaceae</taxon>
        <taxon>Citricoccus</taxon>
    </lineage>
</organism>
<proteinExistence type="predicted"/>
<name>A0ABV5FV30_9MICC</name>
<dbReference type="EMBL" id="JBHMFI010000001">
    <property type="protein sequence ID" value="MFB9070309.1"/>
    <property type="molecule type" value="Genomic_DNA"/>
</dbReference>
<evidence type="ECO:0000313" key="2">
    <source>
        <dbReference type="EMBL" id="MFB9070309.1"/>
    </source>
</evidence>